<evidence type="ECO:0000313" key="3">
    <source>
        <dbReference type="Proteomes" id="UP000198718"/>
    </source>
</evidence>
<dbReference type="Proteomes" id="UP000198718">
    <property type="component" value="Unassembled WGS sequence"/>
</dbReference>
<feature type="transmembrane region" description="Helical" evidence="1">
    <location>
        <begin position="77"/>
        <end position="98"/>
    </location>
</feature>
<dbReference type="NCBIfam" id="TIGR04011">
    <property type="entry name" value="poly_gGlu_PgsC"/>
    <property type="match status" value="1"/>
</dbReference>
<feature type="transmembrane region" description="Helical" evidence="1">
    <location>
        <begin position="45"/>
        <end position="65"/>
    </location>
</feature>
<dbReference type="PRINTS" id="PR01759">
    <property type="entry name" value="CAPSULEPROTC"/>
</dbReference>
<evidence type="ECO:0000313" key="2">
    <source>
        <dbReference type="EMBL" id="SDJ89095.1"/>
    </source>
</evidence>
<dbReference type="OrthoDB" id="48792at2"/>
<evidence type="ECO:0000256" key="1">
    <source>
        <dbReference type="SAM" id="Phobius"/>
    </source>
</evidence>
<dbReference type="InterPro" id="IPR008338">
    <property type="entry name" value="Capsule_biosynth_CapC"/>
</dbReference>
<dbReference type="Pfam" id="PF14102">
    <property type="entry name" value="Caps_synth_CapC"/>
    <property type="match status" value="1"/>
</dbReference>
<name>A0A1G8XGL2_9FIRM</name>
<sequence length="149" mass="16391">MYGSDLYIAMVLGVILSLIYVEKTGILPAGLIVPGYIALVFDQPILLLVIFSLSFITYLIVMKGIGRITILYGRRKFAAMLVTAVVLKLAFDALYPVMPFEIFEFRGIGVVVPGLLANGIEKQGLIHTVTSSIFLSGITFLMMMIYYAV</sequence>
<proteinExistence type="predicted"/>
<dbReference type="GO" id="GO:0045227">
    <property type="term" value="P:capsule polysaccharide biosynthetic process"/>
    <property type="evidence" value="ECO:0007669"/>
    <property type="project" value="InterPro"/>
</dbReference>
<keyword evidence="1" id="KW-1133">Transmembrane helix</keyword>
<dbReference type="RefSeq" id="WP_090549025.1">
    <property type="nucleotide sequence ID" value="NZ_FNFP01000001.1"/>
</dbReference>
<protein>
    <submittedName>
        <fullName evidence="2">Poly-gamma-glutamate biosynthesis protein PgsC/CapC</fullName>
    </submittedName>
</protein>
<organism evidence="2 3">
    <name type="scientific">Natronincola ferrireducens</name>
    <dbReference type="NCBI Taxonomy" id="393762"/>
    <lineage>
        <taxon>Bacteria</taxon>
        <taxon>Bacillati</taxon>
        <taxon>Bacillota</taxon>
        <taxon>Clostridia</taxon>
        <taxon>Peptostreptococcales</taxon>
        <taxon>Natronincolaceae</taxon>
        <taxon>Natronincola</taxon>
    </lineage>
</organism>
<keyword evidence="1" id="KW-0812">Transmembrane</keyword>
<reference evidence="2 3" key="1">
    <citation type="submission" date="2016-10" db="EMBL/GenBank/DDBJ databases">
        <authorList>
            <person name="de Groot N.N."/>
        </authorList>
    </citation>
    <scope>NUCLEOTIDE SEQUENCE [LARGE SCALE GENOMIC DNA]</scope>
    <source>
        <strain evidence="2 3">DSM 18346</strain>
    </source>
</reference>
<keyword evidence="1" id="KW-0472">Membrane</keyword>
<dbReference type="AlphaFoldDB" id="A0A1G8XGL2"/>
<feature type="transmembrane region" description="Helical" evidence="1">
    <location>
        <begin position="7"/>
        <end position="33"/>
    </location>
</feature>
<gene>
    <name evidence="2" type="ORF">SAMN05660472_00199</name>
</gene>
<accession>A0A1G8XGL2</accession>
<dbReference type="EMBL" id="FNFP01000001">
    <property type="protein sequence ID" value="SDJ89095.1"/>
    <property type="molecule type" value="Genomic_DNA"/>
</dbReference>
<feature type="transmembrane region" description="Helical" evidence="1">
    <location>
        <begin position="125"/>
        <end position="148"/>
    </location>
</feature>
<dbReference type="STRING" id="393762.SAMN05660472_00199"/>
<dbReference type="GO" id="GO:0016020">
    <property type="term" value="C:membrane"/>
    <property type="evidence" value="ECO:0007669"/>
    <property type="project" value="InterPro"/>
</dbReference>
<keyword evidence="3" id="KW-1185">Reference proteome</keyword>